<dbReference type="SUPFAM" id="SSF55781">
    <property type="entry name" value="GAF domain-like"/>
    <property type="match status" value="1"/>
</dbReference>
<dbReference type="SMART" id="SM00387">
    <property type="entry name" value="HATPase_c"/>
    <property type="match status" value="1"/>
</dbReference>
<dbReference type="Gene3D" id="1.10.287.130">
    <property type="match status" value="1"/>
</dbReference>
<dbReference type="PRINTS" id="PR00344">
    <property type="entry name" value="BCTRLSENSOR"/>
</dbReference>
<name>A0A972FN42_9FLAO</name>
<dbReference type="SUPFAM" id="SSF55874">
    <property type="entry name" value="ATPase domain of HSP90 chaperone/DNA topoisomerase II/histidine kinase"/>
    <property type="match status" value="1"/>
</dbReference>
<dbReference type="CDD" id="cd00082">
    <property type="entry name" value="HisKA"/>
    <property type="match status" value="1"/>
</dbReference>
<organism evidence="5 6">
    <name type="scientific">Flavobacterium silvaticum</name>
    <dbReference type="NCBI Taxonomy" id="1852020"/>
    <lineage>
        <taxon>Bacteria</taxon>
        <taxon>Pseudomonadati</taxon>
        <taxon>Bacteroidota</taxon>
        <taxon>Flavobacteriia</taxon>
        <taxon>Flavobacteriales</taxon>
        <taxon>Flavobacteriaceae</taxon>
        <taxon>Flavobacterium</taxon>
    </lineage>
</organism>
<dbReference type="InterPro" id="IPR036890">
    <property type="entry name" value="HATPase_C_sf"/>
</dbReference>
<dbReference type="InterPro" id="IPR004358">
    <property type="entry name" value="Sig_transdc_His_kin-like_C"/>
</dbReference>
<dbReference type="EMBL" id="JAAMPU010000107">
    <property type="protein sequence ID" value="NMH28758.1"/>
    <property type="molecule type" value="Genomic_DNA"/>
</dbReference>
<dbReference type="AlphaFoldDB" id="A0A972FN42"/>
<keyword evidence="6" id="KW-1185">Reference proteome</keyword>
<evidence type="ECO:0000256" key="3">
    <source>
        <dbReference type="ARBA" id="ARBA00022553"/>
    </source>
</evidence>
<keyword evidence="3" id="KW-0597">Phosphoprotein</keyword>
<dbReference type="SUPFAM" id="SSF47384">
    <property type="entry name" value="Homodimeric domain of signal transducing histidine kinase"/>
    <property type="match status" value="1"/>
</dbReference>
<dbReference type="GO" id="GO:0000155">
    <property type="term" value="F:phosphorelay sensor kinase activity"/>
    <property type="evidence" value="ECO:0007669"/>
    <property type="project" value="InterPro"/>
</dbReference>
<comment type="catalytic activity">
    <reaction evidence="1">
        <text>ATP + protein L-histidine = ADP + protein N-phospho-L-histidine.</text>
        <dbReference type="EC" id="2.7.13.3"/>
    </reaction>
</comment>
<gene>
    <name evidence="5" type="ORF">G6047_12005</name>
</gene>
<dbReference type="Proteomes" id="UP000712080">
    <property type="component" value="Unassembled WGS sequence"/>
</dbReference>
<feature type="domain" description="Histidine kinase" evidence="4">
    <location>
        <begin position="187"/>
        <end position="399"/>
    </location>
</feature>
<dbReference type="InterPro" id="IPR003661">
    <property type="entry name" value="HisK_dim/P_dom"/>
</dbReference>
<protein>
    <recommendedName>
        <fullName evidence="2">histidine kinase</fullName>
        <ecNumber evidence="2">2.7.13.3</ecNumber>
    </recommendedName>
</protein>
<dbReference type="InterPro" id="IPR036097">
    <property type="entry name" value="HisK_dim/P_sf"/>
</dbReference>
<evidence type="ECO:0000313" key="6">
    <source>
        <dbReference type="Proteomes" id="UP000712080"/>
    </source>
</evidence>
<evidence type="ECO:0000313" key="5">
    <source>
        <dbReference type="EMBL" id="NMH28758.1"/>
    </source>
</evidence>
<dbReference type="PANTHER" id="PTHR43102:SF2">
    <property type="entry name" value="GAF DOMAIN-CONTAINING PROTEIN"/>
    <property type="match status" value="1"/>
</dbReference>
<dbReference type="EC" id="2.7.13.3" evidence="2"/>
<dbReference type="Gene3D" id="3.30.450.40">
    <property type="match status" value="1"/>
</dbReference>
<dbReference type="SMART" id="SM00388">
    <property type="entry name" value="HisKA"/>
    <property type="match status" value="1"/>
</dbReference>
<dbReference type="SMART" id="SM00065">
    <property type="entry name" value="GAF"/>
    <property type="match status" value="1"/>
</dbReference>
<dbReference type="PANTHER" id="PTHR43102">
    <property type="entry name" value="SLR1143 PROTEIN"/>
    <property type="match status" value="1"/>
</dbReference>
<sequence length="399" mass="45057">MLKAPIPSNDRERLDALLSYQILDTPPEKEFDDITRLASEICNTPISVITLMDKDRQWFKSIIGLDAKETDRESSFCGHAINTPHENFIIENAHEDVRFFDNPVVTDGLVGSYVGVPLVTPDGFALGALCVIDSKPKKLEEYQIKALEKLAGQVTKLLELHKINLKLVESHNMLADRYRELERFSSVVSHDLKSPLNNIIAISTMFREEYSDRLDENGNQMIGYISVSAEQLKKLIDGILEHYKYDGLDTTKREKIRLVTMGEYLIGLFGKPDGIAFILPQKNYGFRTNSIAFGQVLYNLIANAIKYNDKPEGRVEITYSEDDGHHIISVIDNGRGIKQEHFGQIFELFKTLGQTDRFKSQGTGIGLSSVKKLLDKIGGRIEVESEFGMGSTFRVYLNK</sequence>
<proteinExistence type="predicted"/>
<evidence type="ECO:0000259" key="4">
    <source>
        <dbReference type="PROSITE" id="PS50109"/>
    </source>
</evidence>
<dbReference type="Pfam" id="PF02518">
    <property type="entry name" value="HATPase_c"/>
    <property type="match status" value="1"/>
</dbReference>
<dbReference type="InterPro" id="IPR005467">
    <property type="entry name" value="His_kinase_dom"/>
</dbReference>
<dbReference type="Gene3D" id="3.30.565.10">
    <property type="entry name" value="Histidine kinase-like ATPase, C-terminal domain"/>
    <property type="match status" value="1"/>
</dbReference>
<dbReference type="CDD" id="cd00075">
    <property type="entry name" value="HATPase"/>
    <property type="match status" value="1"/>
</dbReference>
<dbReference type="InterPro" id="IPR029016">
    <property type="entry name" value="GAF-like_dom_sf"/>
</dbReference>
<dbReference type="RefSeq" id="WP_169527871.1">
    <property type="nucleotide sequence ID" value="NZ_JAAMPU010000107.1"/>
</dbReference>
<comment type="caution">
    <text evidence="5">The sequence shown here is derived from an EMBL/GenBank/DDBJ whole genome shotgun (WGS) entry which is preliminary data.</text>
</comment>
<evidence type="ECO:0000256" key="2">
    <source>
        <dbReference type="ARBA" id="ARBA00012438"/>
    </source>
</evidence>
<reference evidence="5" key="1">
    <citation type="submission" date="2020-02" db="EMBL/GenBank/DDBJ databases">
        <title>Flavobacterium sp. genome.</title>
        <authorList>
            <person name="Jung H.S."/>
            <person name="Baek J.H."/>
            <person name="Jeon C.O."/>
        </authorList>
    </citation>
    <scope>NUCLEOTIDE SEQUENCE</scope>
    <source>
        <strain evidence="5">SE-s28</strain>
    </source>
</reference>
<dbReference type="PROSITE" id="PS50109">
    <property type="entry name" value="HIS_KIN"/>
    <property type="match status" value="1"/>
</dbReference>
<dbReference type="Pfam" id="PF01590">
    <property type="entry name" value="GAF"/>
    <property type="match status" value="1"/>
</dbReference>
<dbReference type="InterPro" id="IPR003594">
    <property type="entry name" value="HATPase_dom"/>
</dbReference>
<dbReference type="Pfam" id="PF00512">
    <property type="entry name" value="HisKA"/>
    <property type="match status" value="1"/>
</dbReference>
<accession>A0A972FN42</accession>
<evidence type="ECO:0000256" key="1">
    <source>
        <dbReference type="ARBA" id="ARBA00000085"/>
    </source>
</evidence>
<dbReference type="InterPro" id="IPR003018">
    <property type="entry name" value="GAF"/>
</dbReference>